<reference evidence="7 8" key="1">
    <citation type="journal article" date="2014" name="MBio">
        <title>The Ordospora colligata genome; evolution of extreme reduction in microsporidia and host-to-parasite horizontal gene transfer.</title>
        <authorList>
            <person name="Pombert J.-F."/>
            <person name="Haag K.L."/>
            <person name="Beidas S."/>
            <person name="Ebert D."/>
            <person name="Keeling P.J."/>
        </authorList>
    </citation>
    <scope>NUCLEOTIDE SEQUENCE [LARGE SCALE GENOMIC DNA]</scope>
    <source>
        <strain evidence="7 8">OC4</strain>
    </source>
</reference>
<proteinExistence type="inferred from homology"/>
<dbReference type="InterPro" id="IPR016151">
    <property type="entry name" value="DNA_mismatch_repair_MutS_N"/>
</dbReference>
<dbReference type="SMART" id="SM00534">
    <property type="entry name" value="MUTSac"/>
    <property type="match status" value="1"/>
</dbReference>
<comment type="caution">
    <text evidence="7">The sequence shown here is derived from an EMBL/GenBank/DDBJ whole genome shotgun (WGS) entry which is preliminary data.</text>
</comment>
<evidence type="ECO:0000259" key="6">
    <source>
        <dbReference type="PROSITE" id="PS00486"/>
    </source>
</evidence>
<keyword evidence="3" id="KW-0227">DNA damage</keyword>
<dbReference type="Pfam" id="PF05190">
    <property type="entry name" value="MutS_IV"/>
    <property type="match status" value="1"/>
</dbReference>
<dbReference type="PIRSF" id="PIRSF037677">
    <property type="entry name" value="DNA_mis_repair_Msh6"/>
    <property type="match status" value="1"/>
</dbReference>
<sequence length="967" mass="111475">MKGKKTLLEYFDMCNEISIDLNIGTKDANQHEEGSCTDTNLENLEHNVKRACKNTNDFKINDSMIKDTKSNKIHASMNNEYAHEDGILESIFVNADNTSIKNKVNAEIMGRYRFLVDVRDKDGKKKGEQGYDGSTLLIPEDEYTKLSPFEKQFWSIKKDHFDTVVFFKKGKFYELYEDDALIGARLFDLKVTGRVNMRMSGFPEGSLDYWTKKFLENGYKIARVEQSENMIGKQIRERSEKEEKRASITKEKIIHRELKEVITQGTIYSADHMRSVMPMYLMSVAEDNTCYAKSCEGRVHLSVMLYDASVGDVYLSSFCDDEDRNMLKTILAQYDVREMISRYEIDGIPRIVPDCTVVVFERKHVFENEREYVCFMYMQNYMVRLKRPSALDDARIQRLGESSGRMVIDGNVLRSMEVFKNSYDGGVEKTLFNAVNFCVTAFGQRLLRRWILQPLMNEAEIMERQTMCRIMKKINVEDLRKCMKKIGDGERLVTRLYNGSPRVNDLNKFLICVDSSKEFLSMLLMNIENMVSYIDDLECIMIQRIKNSCIEYVNNIDEVLEMHKRKYEVSDTDIDVGKEEDEELCMLVKEKNAIENELNEYLERQRTLMRNKDIIFRDIGKDVFQIEVPKEVTVPVGYVIFSSTKNVNRYYTDDVRRLISRYNECEERIFQSRGMLLKRAIDVLIPHVFVLRQIFSYIAQIDCYVSFAMFSLAMKGSVPVVSEILSVSGMWNPVYEGHVKNDYRAEKKVLMLTGANMGGKSTFLRTVCMNVILGQVGMDVCCERMETPLFDRIFTRIGASDNLVKGESTFMVELSEAASVLKHSTNRSFVIMDELGRGTSTKDGECIAVAVIEFLKQRGCHVMFSTHYHRMARRMEGVMNGYMSSVVRDKDVIFLYKLVPGVSGDSHGLNVARMAGVPEDVVARAEEIRNAIERRWHDEREGGLRMNVRVGMATKGMSLEDSDASQS</sequence>
<keyword evidence="8" id="KW-1185">Reference proteome</keyword>
<evidence type="ECO:0000256" key="1">
    <source>
        <dbReference type="ARBA" id="ARBA00006271"/>
    </source>
</evidence>
<dbReference type="InterPro" id="IPR036678">
    <property type="entry name" value="MutS_con_dom_sf"/>
</dbReference>
<dbReference type="InterPro" id="IPR036187">
    <property type="entry name" value="DNA_mismatch_repair_MutS_sf"/>
</dbReference>
<dbReference type="Proteomes" id="UP000031056">
    <property type="component" value="Unassembled WGS sequence"/>
</dbReference>
<dbReference type="GO" id="GO:0140664">
    <property type="term" value="F:ATP-dependent DNA damage sensor activity"/>
    <property type="evidence" value="ECO:0007669"/>
    <property type="project" value="InterPro"/>
</dbReference>
<dbReference type="OrthoDB" id="10252754at2759"/>
<dbReference type="STRING" id="1354746.A0A0B2UF10"/>
<evidence type="ECO:0000313" key="8">
    <source>
        <dbReference type="Proteomes" id="UP000031056"/>
    </source>
</evidence>
<dbReference type="InterPro" id="IPR017261">
    <property type="entry name" value="DNA_mismatch_repair_MutS/MSH"/>
</dbReference>
<gene>
    <name evidence="7" type="ORF">M896_050630</name>
</gene>
<accession>A0A0B2UF10</accession>
<evidence type="ECO:0000256" key="2">
    <source>
        <dbReference type="ARBA" id="ARBA00022741"/>
    </source>
</evidence>
<dbReference type="GeneID" id="26261716"/>
<protein>
    <submittedName>
        <fullName evidence="7">MutS-like mismatch repair ATPase</fullName>
    </submittedName>
</protein>
<dbReference type="Pfam" id="PF05192">
    <property type="entry name" value="MutS_III"/>
    <property type="match status" value="1"/>
</dbReference>
<dbReference type="GO" id="GO:0005524">
    <property type="term" value="F:ATP binding"/>
    <property type="evidence" value="ECO:0007669"/>
    <property type="project" value="UniProtKB-KW"/>
</dbReference>
<dbReference type="InterPro" id="IPR000432">
    <property type="entry name" value="DNA_mismatch_repair_MutS_C"/>
</dbReference>
<dbReference type="HOGENOM" id="CLU_002472_1_0_1"/>
<keyword evidence="2" id="KW-0547">Nucleotide-binding</keyword>
<dbReference type="AlphaFoldDB" id="A0A0B2UF10"/>
<dbReference type="InterPro" id="IPR045076">
    <property type="entry name" value="MutS"/>
</dbReference>
<dbReference type="Gene3D" id="1.10.1420.10">
    <property type="match status" value="2"/>
</dbReference>
<dbReference type="PANTHER" id="PTHR11361:SF148">
    <property type="entry name" value="DNA MISMATCH REPAIR PROTEIN MSH6"/>
    <property type="match status" value="1"/>
</dbReference>
<keyword evidence="5" id="KW-0238">DNA-binding</keyword>
<dbReference type="RefSeq" id="XP_014563698.1">
    <property type="nucleotide sequence ID" value="XM_014708212.1"/>
</dbReference>
<dbReference type="Pfam" id="PF00488">
    <property type="entry name" value="MutS_V"/>
    <property type="match status" value="1"/>
</dbReference>
<dbReference type="GO" id="GO:0032301">
    <property type="term" value="C:MutSalpha complex"/>
    <property type="evidence" value="ECO:0007669"/>
    <property type="project" value="TreeGrafter"/>
</dbReference>
<dbReference type="SUPFAM" id="SSF52540">
    <property type="entry name" value="P-loop containing nucleoside triphosphate hydrolases"/>
    <property type="match status" value="1"/>
</dbReference>
<dbReference type="GO" id="GO:0006298">
    <property type="term" value="P:mismatch repair"/>
    <property type="evidence" value="ECO:0007669"/>
    <property type="project" value="InterPro"/>
</dbReference>
<dbReference type="InterPro" id="IPR027417">
    <property type="entry name" value="P-loop_NTPase"/>
</dbReference>
<dbReference type="Pfam" id="PF01624">
    <property type="entry name" value="MutS_I"/>
    <property type="match status" value="1"/>
</dbReference>
<dbReference type="InterPro" id="IPR007696">
    <property type="entry name" value="DNA_mismatch_repair_MutS_core"/>
</dbReference>
<dbReference type="SUPFAM" id="SSF55271">
    <property type="entry name" value="DNA repair protein MutS, domain I"/>
    <property type="match status" value="1"/>
</dbReference>
<dbReference type="SMART" id="SM00533">
    <property type="entry name" value="MUTSd"/>
    <property type="match status" value="1"/>
</dbReference>
<dbReference type="Gene3D" id="3.40.1170.10">
    <property type="entry name" value="DNA repair protein MutS, domain I"/>
    <property type="match status" value="1"/>
</dbReference>
<dbReference type="SUPFAM" id="SSF48334">
    <property type="entry name" value="DNA repair protein MutS, domain III"/>
    <property type="match status" value="1"/>
</dbReference>
<comment type="similarity">
    <text evidence="1">Belongs to the DNA mismatch repair MutS family.</text>
</comment>
<dbReference type="PANTHER" id="PTHR11361">
    <property type="entry name" value="DNA MISMATCH REPAIR PROTEIN MUTS FAMILY MEMBER"/>
    <property type="match status" value="1"/>
</dbReference>
<organism evidence="7 8">
    <name type="scientific">Ordospora colligata OC4</name>
    <dbReference type="NCBI Taxonomy" id="1354746"/>
    <lineage>
        <taxon>Eukaryota</taxon>
        <taxon>Fungi</taxon>
        <taxon>Fungi incertae sedis</taxon>
        <taxon>Microsporidia</taxon>
        <taxon>Ordosporidae</taxon>
        <taxon>Ordospora</taxon>
    </lineage>
</organism>
<dbReference type="PROSITE" id="PS00486">
    <property type="entry name" value="DNA_MISMATCH_REPAIR_2"/>
    <property type="match status" value="1"/>
</dbReference>
<keyword evidence="4" id="KW-0067">ATP-binding</keyword>
<evidence type="ECO:0000256" key="5">
    <source>
        <dbReference type="ARBA" id="ARBA00023125"/>
    </source>
</evidence>
<dbReference type="Gene3D" id="3.40.50.300">
    <property type="entry name" value="P-loop containing nucleotide triphosphate hydrolases"/>
    <property type="match status" value="1"/>
</dbReference>
<name>A0A0B2UF10_9MICR</name>
<evidence type="ECO:0000313" key="7">
    <source>
        <dbReference type="EMBL" id="KHN69656.1"/>
    </source>
</evidence>
<dbReference type="InterPro" id="IPR007861">
    <property type="entry name" value="DNA_mismatch_repair_MutS_clamp"/>
</dbReference>
<dbReference type="EMBL" id="JOKQ01000005">
    <property type="protein sequence ID" value="KHN69656.1"/>
    <property type="molecule type" value="Genomic_DNA"/>
</dbReference>
<feature type="domain" description="DNA mismatch repair proteins mutS family" evidence="6">
    <location>
        <begin position="828"/>
        <end position="844"/>
    </location>
</feature>
<evidence type="ECO:0000256" key="4">
    <source>
        <dbReference type="ARBA" id="ARBA00022840"/>
    </source>
</evidence>
<dbReference type="InParanoid" id="A0A0B2UF10"/>
<dbReference type="InterPro" id="IPR007695">
    <property type="entry name" value="DNA_mismatch_repair_MutS-lik_N"/>
</dbReference>
<dbReference type="Gene3D" id="3.30.420.110">
    <property type="entry name" value="MutS, connector domain"/>
    <property type="match status" value="1"/>
</dbReference>
<dbReference type="GO" id="GO:0030983">
    <property type="term" value="F:mismatched DNA binding"/>
    <property type="evidence" value="ECO:0007669"/>
    <property type="project" value="InterPro"/>
</dbReference>
<evidence type="ECO:0000256" key="3">
    <source>
        <dbReference type="ARBA" id="ARBA00022763"/>
    </source>
</evidence>
<dbReference type="VEuPathDB" id="MicrosporidiaDB:M896_050630"/>
<dbReference type="FunCoup" id="A0A0B2UF10">
    <property type="interactions" value="268"/>
</dbReference>